<evidence type="ECO:0000313" key="2">
    <source>
        <dbReference type="EMBL" id="CAD6190496.1"/>
    </source>
</evidence>
<comment type="caution">
    <text evidence="2">The sequence shown here is derived from an EMBL/GenBank/DDBJ whole genome shotgun (WGS) entry which is preliminary data.</text>
</comment>
<evidence type="ECO:0000313" key="3">
    <source>
        <dbReference type="Proteomes" id="UP000835052"/>
    </source>
</evidence>
<keyword evidence="1" id="KW-1133">Transmembrane helix</keyword>
<dbReference type="AlphaFoldDB" id="A0A8S1H2J3"/>
<keyword evidence="3" id="KW-1185">Reference proteome</keyword>
<evidence type="ECO:0000256" key="1">
    <source>
        <dbReference type="SAM" id="Phobius"/>
    </source>
</evidence>
<dbReference type="Proteomes" id="UP000835052">
    <property type="component" value="Unassembled WGS sequence"/>
</dbReference>
<proteinExistence type="predicted"/>
<sequence length="85" mass="9967">MTTVLKFAAIFVTINVLFANAYNLQQLRFERNLNDMESLPMRFVSLEGGHPYDRSPLYEKRQATYHRNCYLSPVQCMLPMASKFQ</sequence>
<dbReference type="OrthoDB" id="5875205at2759"/>
<keyword evidence="1" id="KW-0812">Transmembrane</keyword>
<dbReference type="EMBL" id="CAJGYM010000016">
    <property type="protein sequence ID" value="CAD6190496.1"/>
    <property type="molecule type" value="Genomic_DNA"/>
</dbReference>
<reference evidence="2" key="1">
    <citation type="submission" date="2020-10" db="EMBL/GenBank/DDBJ databases">
        <authorList>
            <person name="Kikuchi T."/>
        </authorList>
    </citation>
    <scope>NUCLEOTIDE SEQUENCE</scope>
    <source>
        <strain evidence="2">NKZ352</strain>
    </source>
</reference>
<feature type="transmembrane region" description="Helical" evidence="1">
    <location>
        <begin position="6"/>
        <end position="24"/>
    </location>
</feature>
<protein>
    <submittedName>
        <fullName evidence="2">Uncharacterized protein</fullName>
    </submittedName>
</protein>
<organism evidence="2 3">
    <name type="scientific">Caenorhabditis auriculariae</name>
    <dbReference type="NCBI Taxonomy" id="2777116"/>
    <lineage>
        <taxon>Eukaryota</taxon>
        <taxon>Metazoa</taxon>
        <taxon>Ecdysozoa</taxon>
        <taxon>Nematoda</taxon>
        <taxon>Chromadorea</taxon>
        <taxon>Rhabditida</taxon>
        <taxon>Rhabditina</taxon>
        <taxon>Rhabditomorpha</taxon>
        <taxon>Rhabditoidea</taxon>
        <taxon>Rhabditidae</taxon>
        <taxon>Peloderinae</taxon>
        <taxon>Caenorhabditis</taxon>
    </lineage>
</organism>
<name>A0A8S1H2J3_9PELO</name>
<gene>
    <name evidence="2" type="ORF">CAUJ_LOCUS6415</name>
</gene>
<accession>A0A8S1H2J3</accession>
<keyword evidence="1" id="KW-0472">Membrane</keyword>